<keyword evidence="2" id="KW-0970">Cilium biogenesis/degradation</keyword>
<comment type="subcellular location">
    <subcellularLocation>
        <location evidence="1">Cell projection</location>
        <location evidence="1">Cilium</location>
    </subcellularLocation>
</comment>
<evidence type="ECO:0000256" key="2">
    <source>
        <dbReference type="ARBA" id="ARBA00022794"/>
    </source>
</evidence>
<keyword evidence="4" id="KW-0966">Cell projection</keyword>
<dbReference type="AlphaFoldDB" id="A0A176VZZ4"/>
<feature type="region of interest" description="Disordered" evidence="8">
    <location>
        <begin position="138"/>
        <end position="164"/>
    </location>
</feature>
<evidence type="ECO:0000256" key="7">
    <source>
        <dbReference type="SAM" id="Coils"/>
    </source>
</evidence>
<comment type="similarity">
    <text evidence="5">Belongs to the CFAP263 family.</text>
</comment>
<evidence type="ECO:0000256" key="6">
    <source>
        <dbReference type="ARBA" id="ARBA00044798"/>
    </source>
</evidence>
<accession>A0A176VZZ4</accession>
<evidence type="ECO:0000313" key="11">
    <source>
        <dbReference type="Proteomes" id="UP000077202"/>
    </source>
</evidence>
<evidence type="ECO:0000256" key="5">
    <source>
        <dbReference type="ARBA" id="ARBA00044506"/>
    </source>
</evidence>
<dbReference type="GO" id="GO:0005930">
    <property type="term" value="C:axoneme"/>
    <property type="evidence" value="ECO:0007669"/>
    <property type="project" value="TreeGrafter"/>
</dbReference>
<evidence type="ECO:0000256" key="1">
    <source>
        <dbReference type="ARBA" id="ARBA00004138"/>
    </source>
</evidence>
<dbReference type="InterPro" id="IPR025254">
    <property type="entry name" value="CCDC113/CCDC96_CC"/>
</dbReference>
<proteinExistence type="inferred from homology"/>
<comment type="caution">
    <text evidence="10">The sequence shown here is derived from an EMBL/GenBank/DDBJ whole genome shotgun (WGS) entry which is preliminary data.</text>
</comment>
<feature type="region of interest" description="Disordered" evidence="8">
    <location>
        <begin position="1"/>
        <end position="62"/>
    </location>
</feature>
<sequence length="563" mass="62990">MATTTVPAPPVAASSTDALPPPALPADAAGAAGDPAAAEDQSADEASEAEPPPPQVETPLSDQEILNNLLKECELLTNENALLSDYILRVAAAKVTNLSDISEEETESEEDEIFEYASRSSVAQSLMGRGGSILEGAASRRGSSAGFPGLRAQTPAKSETPEPEVNLQALCPTLNAEEKNEIATRGCSAMKEEIESTITENERMLDELRAAFDEASLRIGEVRRDRADFQRDVLSDSRAKGVKRGNADKILKFMEAKLSKKFAKALKVRERNAALNLQIAKTEQMLANKKELADLLHAVDFEQLQIHKQQNQQRLRERLHELNRLKSSNAKATEALDYQSWQLSSHIRNRYYILEQLVEREPQLAHVRKDIARVSRKKDRLEELFHIFIQERDAQLGEAQPNVLEYMELKERVHMLRLEHHTWTQKAFSPKLCREELLFHSKTLLRCTQPVESHDPNRRFHPVIKDEALLHVDLVLTVNGYVRSSRRESHVVPPYVTWTTNGYASEVNVLFSKVEVAELCSQQPSAHQSERDIFSVNDMLVGKEVLESQAEDSDVAETAVAVA</sequence>
<evidence type="ECO:0000256" key="4">
    <source>
        <dbReference type="ARBA" id="ARBA00023273"/>
    </source>
</evidence>
<feature type="coiled-coil region" evidence="7">
    <location>
        <begin position="187"/>
        <end position="225"/>
    </location>
</feature>
<evidence type="ECO:0000256" key="3">
    <source>
        <dbReference type="ARBA" id="ARBA00023054"/>
    </source>
</evidence>
<dbReference type="InterPro" id="IPR051885">
    <property type="entry name" value="CC_CF"/>
</dbReference>
<evidence type="ECO:0000313" key="10">
    <source>
        <dbReference type="EMBL" id="OAE26384.1"/>
    </source>
</evidence>
<evidence type="ECO:0000259" key="9">
    <source>
        <dbReference type="Pfam" id="PF13870"/>
    </source>
</evidence>
<protein>
    <recommendedName>
        <fullName evidence="6">Cilia- and flagella-associated protein 263</fullName>
    </recommendedName>
</protein>
<dbReference type="PANTHER" id="PTHR15654:SF2">
    <property type="entry name" value="COILED-COIL DOMAIN-CONTAINING PROTEIN 113"/>
    <property type="match status" value="1"/>
</dbReference>
<dbReference type="PANTHER" id="PTHR15654">
    <property type="entry name" value="COILED-COIL DOMAIN-CONTAINING PROTEIN 113-RELATED"/>
    <property type="match status" value="1"/>
</dbReference>
<gene>
    <name evidence="10" type="ORF">AXG93_4324s1520</name>
</gene>
<dbReference type="GO" id="GO:0036064">
    <property type="term" value="C:ciliary basal body"/>
    <property type="evidence" value="ECO:0007669"/>
    <property type="project" value="TreeGrafter"/>
</dbReference>
<feature type="compositionally biased region" description="Low complexity" evidence="8">
    <location>
        <begin position="1"/>
        <end position="18"/>
    </location>
</feature>
<organism evidence="10 11">
    <name type="scientific">Marchantia polymorpha subsp. ruderalis</name>
    <dbReference type="NCBI Taxonomy" id="1480154"/>
    <lineage>
        <taxon>Eukaryota</taxon>
        <taxon>Viridiplantae</taxon>
        <taxon>Streptophyta</taxon>
        <taxon>Embryophyta</taxon>
        <taxon>Marchantiophyta</taxon>
        <taxon>Marchantiopsida</taxon>
        <taxon>Marchantiidae</taxon>
        <taxon>Marchantiales</taxon>
        <taxon>Marchantiaceae</taxon>
        <taxon>Marchantia</taxon>
    </lineage>
</organism>
<keyword evidence="3 7" id="KW-0175">Coiled coil</keyword>
<feature type="compositionally biased region" description="Low complexity" evidence="8">
    <location>
        <begin position="25"/>
        <end position="40"/>
    </location>
</feature>
<evidence type="ECO:0000256" key="8">
    <source>
        <dbReference type="SAM" id="MobiDB-lite"/>
    </source>
</evidence>
<name>A0A176VZZ4_MARPO</name>
<dbReference type="EMBL" id="LVLJ01002190">
    <property type="protein sequence ID" value="OAE26384.1"/>
    <property type="molecule type" value="Genomic_DNA"/>
</dbReference>
<reference evidence="10" key="1">
    <citation type="submission" date="2016-03" db="EMBL/GenBank/DDBJ databases">
        <title>Mechanisms controlling the formation of the plant cell surface in tip-growing cells are functionally conserved among land plants.</title>
        <authorList>
            <person name="Honkanen S."/>
            <person name="Jones V.A."/>
            <person name="Morieri G."/>
            <person name="Champion C."/>
            <person name="Hetherington A.J."/>
            <person name="Kelly S."/>
            <person name="Saint-Marcoux D."/>
            <person name="Proust H."/>
            <person name="Prescott H."/>
            <person name="Dolan L."/>
        </authorList>
    </citation>
    <scope>NUCLEOTIDE SEQUENCE [LARGE SCALE GENOMIC DNA]</scope>
    <source>
        <tissue evidence="10">Whole gametophyte</tissue>
    </source>
</reference>
<feature type="domain" description="CCDC113/CCDC96 coiled-coil" evidence="9">
    <location>
        <begin position="267"/>
        <end position="426"/>
    </location>
</feature>
<dbReference type="Pfam" id="PF13870">
    <property type="entry name" value="CCDC113_CCDC96_CC"/>
    <property type="match status" value="1"/>
</dbReference>
<dbReference type="GO" id="GO:0060271">
    <property type="term" value="P:cilium assembly"/>
    <property type="evidence" value="ECO:0007669"/>
    <property type="project" value="TreeGrafter"/>
</dbReference>
<keyword evidence="11" id="KW-1185">Reference proteome</keyword>
<dbReference type="Proteomes" id="UP000077202">
    <property type="component" value="Unassembled WGS sequence"/>
</dbReference>